<feature type="region of interest" description="Disordered" evidence="1">
    <location>
        <begin position="166"/>
        <end position="188"/>
    </location>
</feature>
<organism evidence="2 3">
    <name type="scientific">Lophium mytilinum</name>
    <dbReference type="NCBI Taxonomy" id="390894"/>
    <lineage>
        <taxon>Eukaryota</taxon>
        <taxon>Fungi</taxon>
        <taxon>Dikarya</taxon>
        <taxon>Ascomycota</taxon>
        <taxon>Pezizomycotina</taxon>
        <taxon>Dothideomycetes</taxon>
        <taxon>Pleosporomycetidae</taxon>
        <taxon>Mytilinidiales</taxon>
        <taxon>Mytilinidiaceae</taxon>
        <taxon>Lophium</taxon>
    </lineage>
</organism>
<proteinExistence type="predicted"/>
<reference evidence="2" key="1">
    <citation type="journal article" date="2020" name="Stud. Mycol.">
        <title>101 Dothideomycetes genomes: a test case for predicting lifestyles and emergence of pathogens.</title>
        <authorList>
            <person name="Haridas S."/>
            <person name="Albert R."/>
            <person name="Binder M."/>
            <person name="Bloem J."/>
            <person name="Labutti K."/>
            <person name="Salamov A."/>
            <person name="Andreopoulos B."/>
            <person name="Baker S."/>
            <person name="Barry K."/>
            <person name="Bills G."/>
            <person name="Bluhm B."/>
            <person name="Cannon C."/>
            <person name="Castanera R."/>
            <person name="Culley D."/>
            <person name="Daum C."/>
            <person name="Ezra D."/>
            <person name="Gonzalez J."/>
            <person name="Henrissat B."/>
            <person name="Kuo A."/>
            <person name="Liang C."/>
            <person name="Lipzen A."/>
            <person name="Lutzoni F."/>
            <person name="Magnuson J."/>
            <person name="Mondo S."/>
            <person name="Nolan M."/>
            <person name="Ohm R."/>
            <person name="Pangilinan J."/>
            <person name="Park H.-J."/>
            <person name="Ramirez L."/>
            <person name="Alfaro M."/>
            <person name="Sun H."/>
            <person name="Tritt A."/>
            <person name="Yoshinaga Y."/>
            <person name="Zwiers L.-H."/>
            <person name="Turgeon B."/>
            <person name="Goodwin S."/>
            <person name="Spatafora J."/>
            <person name="Crous P."/>
            <person name="Grigoriev I."/>
        </authorList>
    </citation>
    <scope>NUCLEOTIDE SEQUENCE</scope>
    <source>
        <strain evidence="2">CBS 269.34</strain>
    </source>
</reference>
<evidence type="ECO:0000313" key="2">
    <source>
        <dbReference type="EMBL" id="KAF2496964.1"/>
    </source>
</evidence>
<evidence type="ECO:0000313" key="3">
    <source>
        <dbReference type="Proteomes" id="UP000799750"/>
    </source>
</evidence>
<dbReference type="PANTHER" id="PTHR42089">
    <property type="entry name" value="YALI0F09427P"/>
    <property type="match status" value="1"/>
</dbReference>
<feature type="region of interest" description="Disordered" evidence="1">
    <location>
        <begin position="40"/>
        <end position="77"/>
    </location>
</feature>
<dbReference type="OrthoDB" id="5344687at2759"/>
<accession>A0A6A6QY14</accession>
<protein>
    <submittedName>
        <fullName evidence="2">Uncharacterized protein</fullName>
    </submittedName>
</protein>
<feature type="compositionally biased region" description="Basic and acidic residues" evidence="1">
    <location>
        <begin position="167"/>
        <end position="180"/>
    </location>
</feature>
<dbReference type="PANTHER" id="PTHR42089:SF1">
    <property type="entry name" value="YALI0F09427P"/>
    <property type="match status" value="1"/>
</dbReference>
<feature type="compositionally biased region" description="Polar residues" evidence="1">
    <location>
        <begin position="40"/>
        <end position="70"/>
    </location>
</feature>
<name>A0A6A6QY14_9PEZI</name>
<gene>
    <name evidence="2" type="ORF">BU16DRAFT_607759</name>
</gene>
<evidence type="ECO:0000256" key="1">
    <source>
        <dbReference type="SAM" id="MobiDB-lite"/>
    </source>
</evidence>
<dbReference type="EMBL" id="MU004187">
    <property type="protein sequence ID" value="KAF2496964.1"/>
    <property type="molecule type" value="Genomic_DNA"/>
</dbReference>
<keyword evidence="3" id="KW-1185">Reference proteome</keyword>
<dbReference type="Proteomes" id="UP000799750">
    <property type="component" value="Unassembled WGS sequence"/>
</dbReference>
<sequence length="188" mass="20300">MHDEHPHPLLAQLPLTVSPFLSLPAATTLPYTYKSLPSTLPPSITDPTNTNTSLPSQSTADAQQDPTNRTPYVLSASGHAAHPDDIIASCRALQAHLNSLEQKARATVAGWEERRRAAELAEKRRVAPGWLDEEVRMLVPERAGGGQGHEEGMGEVEMQDPVAAREQVGRGNREGEELDRAFGGLGLS</sequence>
<dbReference type="AlphaFoldDB" id="A0A6A6QY14"/>